<dbReference type="RefSeq" id="WP_185127625.1">
    <property type="nucleotide sequence ID" value="NZ_JACJVO010000003.1"/>
</dbReference>
<evidence type="ECO:0000256" key="1">
    <source>
        <dbReference type="SAM" id="Phobius"/>
    </source>
</evidence>
<evidence type="ECO:0000313" key="2">
    <source>
        <dbReference type="EMBL" id="MBB6729965.1"/>
    </source>
</evidence>
<sequence>MRIYRYTFLVFGAIIILAVIAAGWISFRTSHSDERPDSVTWVWDLNRLLGGDSAKVDSAVSFLKEHQVVAVYLYAPGSIVESAELPLYRSFIEAARGQNIDVHALGGEREWALKEQSPGLTAFLQRVADYNDSVPAEARFTGVHLDVEPYSLPEWDSDQSDVIRNWKSVVSTAREFAWAHSLALGVDLPFWLDGIPAGSDGDSAKTLDAWMMANSDSVALMSYRTEAEGDNGVLALVRQEMEHAAADSDCRVYIGLNAAADTDAKLTFKNKGIAPFNRVSSQIRRAYGKASAFGGIAVHDLDAWMALERDKP</sequence>
<keyword evidence="3" id="KW-1185">Reference proteome</keyword>
<gene>
    <name evidence="2" type="ORF">H7C18_03560</name>
</gene>
<accession>A0A7X0SH98</accession>
<dbReference type="EMBL" id="JACJVO010000003">
    <property type="protein sequence ID" value="MBB6729965.1"/>
    <property type="molecule type" value="Genomic_DNA"/>
</dbReference>
<dbReference type="AlphaFoldDB" id="A0A7X0SH98"/>
<reference evidence="2 3" key="1">
    <citation type="submission" date="2020-08" db="EMBL/GenBank/DDBJ databases">
        <title>Cohnella phylogeny.</title>
        <authorList>
            <person name="Dunlap C."/>
        </authorList>
    </citation>
    <scope>NUCLEOTIDE SEQUENCE [LARGE SCALE GENOMIC DNA]</scope>
    <source>
        <strain evidence="2 3">CBP 2801</strain>
    </source>
</reference>
<keyword evidence="1" id="KW-0812">Transmembrane</keyword>
<protein>
    <submittedName>
        <fullName evidence="2">Uncharacterized protein</fullName>
    </submittedName>
</protein>
<proteinExistence type="predicted"/>
<dbReference type="Proteomes" id="UP000564644">
    <property type="component" value="Unassembled WGS sequence"/>
</dbReference>
<name>A0A7X0SH98_9BACL</name>
<keyword evidence="1" id="KW-0472">Membrane</keyword>
<evidence type="ECO:0000313" key="3">
    <source>
        <dbReference type="Proteomes" id="UP000564644"/>
    </source>
</evidence>
<feature type="transmembrane region" description="Helical" evidence="1">
    <location>
        <begin position="7"/>
        <end position="27"/>
    </location>
</feature>
<keyword evidence="1" id="KW-1133">Transmembrane helix</keyword>
<organism evidence="2 3">
    <name type="scientific">Cohnella zeiphila</name>
    <dbReference type="NCBI Taxonomy" id="2761120"/>
    <lineage>
        <taxon>Bacteria</taxon>
        <taxon>Bacillati</taxon>
        <taxon>Bacillota</taxon>
        <taxon>Bacilli</taxon>
        <taxon>Bacillales</taxon>
        <taxon>Paenibacillaceae</taxon>
        <taxon>Cohnella</taxon>
    </lineage>
</organism>
<comment type="caution">
    <text evidence="2">The sequence shown here is derived from an EMBL/GenBank/DDBJ whole genome shotgun (WGS) entry which is preliminary data.</text>
</comment>